<sequence length="56" mass="6489">MDQKINTAENFFNIPDNSWVVNASAGISVQYGKFIYKIHDQKIIFRGDWAKEVGRK</sequence>
<keyword evidence="2" id="KW-1185">Reference proteome</keyword>
<accession>A0A6I2MRC4</accession>
<dbReference type="RefSeq" id="WP_154368180.1">
    <property type="nucleotide sequence ID" value="NZ_WKJH01000024.1"/>
</dbReference>
<proteinExistence type="predicted"/>
<comment type="caution">
    <text evidence="1">The sequence shown here is derived from an EMBL/GenBank/DDBJ whole genome shotgun (WGS) entry which is preliminary data.</text>
</comment>
<name>A0A6I2MRC4_9FLAO</name>
<organism evidence="1 2">
    <name type="scientific">Maribacter luteus</name>
    <dbReference type="NCBI Taxonomy" id="2594478"/>
    <lineage>
        <taxon>Bacteria</taxon>
        <taxon>Pseudomonadati</taxon>
        <taxon>Bacteroidota</taxon>
        <taxon>Flavobacteriia</taxon>
        <taxon>Flavobacteriales</taxon>
        <taxon>Flavobacteriaceae</taxon>
        <taxon>Maribacter</taxon>
    </lineage>
</organism>
<gene>
    <name evidence="1" type="ORF">GJ691_14630</name>
</gene>
<dbReference type="AlphaFoldDB" id="A0A6I2MRC4"/>
<evidence type="ECO:0000313" key="2">
    <source>
        <dbReference type="Proteomes" id="UP000443153"/>
    </source>
</evidence>
<protein>
    <submittedName>
        <fullName evidence="1">Uncharacterized protein</fullName>
    </submittedName>
</protein>
<evidence type="ECO:0000313" key="1">
    <source>
        <dbReference type="EMBL" id="MRX65392.1"/>
    </source>
</evidence>
<reference evidence="1 2" key="1">
    <citation type="submission" date="2019-11" db="EMBL/GenBank/DDBJ databases">
        <title>Maribacter lutea sp. nov., a marine bacterium isolated from intertidal sand.</title>
        <authorList>
            <person name="Liu A."/>
        </authorList>
    </citation>
    <scope>NUCLEOTIDE SEQUENCE [LARGE SCALE GENOMIC DNA]</scope>
    <source>
        <strain evidence="1 2">RZ05</strain>
    </source>
</reference>
<dbReference type="Proteomes" id="UP000443153">
    <property type="component" value="Unassembled WGS sequence"/>
</dbReference>
<dbReference type="EMBL" id="WKJH01000024">
    <property type="protein sequence ID" value="MRX65392.1"/>
    <property type="molecule type" value="Genomic_DNA"/>
</dbReference>